<gene>
    <name evidence="9" type="ORF">FSP39_005916</name>
</gene>
<dbReference type="GO" id="GO:0006397">
    <property type="term" value="P:mRNA processing"/>
    <property type="evidence" value="ECO:0007669"/>
    <property type="project" value="UniProtKB-KW"/>
</dbReference>
<evidence type="ECO:0000256" key="2">
    <source>
        <dbReference type="ARBA" id="ARBA00004604"/>
    </source>
</evidence>
<keyword evidence="5" id="KW-0507">mRNA processing</keyword>
<dbReference type="GO" id="GO:0005730">
    <property type="term" value="C:nucleolus"/>
    <property type="evidence" value="ECO:0007669"/>
    <property type="project" value="UniProtKB-SubCell"/>
</dbReference>
<dbReference type="Proteomes" id="UP001186944">
    <property type="component" value="Unassembled WGS sequence"/>
</dbReference>
<dbReference type="AlphaFoldDB" id="A0AA88XES1"/>
<keyword evidence="10" id="KW-1185">Reference proteome</keyword>
<evidence type="ECO:0000256" key="6">
    <source>
        <dbReference type="ARBA" id="ARBA00023187"/>
    </source>
</evidence>
<evidence type="ECO:0000256" key="3">
    <source>
        <dbReference type="ARBA" id="ARBA00006852"/>
    </source>
</evidence>
<comment type="similarity">
    <text evidence="3">Belongs to the ARL6IP4 family.</text>
</comment>
<dbReference type="GO" id="GO:0008380">
    <property type="term" value="P:RNA splicing"/>
    <property type="evidence" value="ECO:0007669"/>
    <property type="project" value="UniProtKB-KW"/>
</dbReference>
<evidence type="ECO:0000256" key="8">
    <source>
        <dbReference type="SAM" id="MobiDB-lite"/>
    </source>
</evidence>
<dbReference type="Pfam" id="PF10500">
    <property type="entry name" value="SR-25"/>
    <property type="match status" value="1"/>
</dbReference>
<evidence type="ECO:0000256" key="4">
    <source>
        <dbReference type="ARBA" id="ARBA00017993"/>
    </source>
</evidence>
<keyword evidence="7" id="KW-0539">Nucleus</keyword>
<dbReference type="InterPro" id="IPR019532">
    <property type="entry name" value="Nucl_RNA-splicing_assoc_SR-25"/>
</dbReference>
<name>A0AA88XES1_PINIB</name>
<dbReference type="GO" id="GO:0016607">
    <property type="term" value="C:nuclear speck"/>
    <property type="evidence" value="ECO:0007669"/>
    <property type="project" value="UniProtKB-SubCell"/>
</dbReference>
<evidence type="ECO:0000313" key="9">
    <source>
        <dbReference type="EMBL" id="KAK3083950.1"/>
    </source>
</evidence>
<comment type="caution">
    <text evidence="9">The sequence shown here is derived from an EMBL/GenBank/DDBJ whole genome shotgun (WGS) entry which is preliminary data.</text>
</comment>
<evidence type="ECO:0000313" key="10">
    <source>
        <dbReference type="Proteomes" id="UP001186944"/>
    </source>
</evidence>
<organism evidence="9 10">
    <name type="scientific">Pinctada imbricata</name>
    <name type="common">Atlantic pearl-oyster</name>
    <name type="synonym">Pinctada martensii</name>
    <dbReference type="NCBI Taxonomy" id="66713"/>
    <lineage>
        <taxon>Eukaryota</taxon>
        <taxon>Metazoa</taxon>
        <taxon>Spiralia</taxon>
        <taxon>Lophotrochozoa</taxon>
        <taxon>Mollusca</taxon>
        <taxon>Bivalvia</taxon>
        <taxon>Autobranchia</taxon>
        <taxon>Pteriomorphia</taxon>
        <taxon>Pterioida</taxon>
        <taxon>Pterioidea</taxon>
        <taxon>Pteriidae</taxon>
        <taxon>Pinctada</taxon>
    </lineage>
</organism>
<protein>
    <recommendedName>
        <fullName evidence="4">ADP-ribosylation factor-like protein 6-interacting protein 4</fullName>
    </recommendedName>
</protein>
<comment type="subcellular location">
    <subcellularLocation>
        <location evidence="1">Nucleus speckle</location>
    </subcellularLocation>
    <subcellularLocation>
        <location evidence="2">Nucleus</location>
        <location evidence="2">Nucleolus</location>
    </subcellularLocation>
</comment>
<proteinExistence type="inferred from homology"/>
<accession>A0AA88XES1</accession>
<evidence type="ECO:0000256" key="5">
    <source>
        <dbReference type="ARBA" id="ARBA00022664"/>
    </source>
</evidence>
<sequence>MCKTPVNKSMNSAVNQSNKGSDSQLAAGPSPRAMKPMTKEEWEKQQSIVRRVYDPETGRKRHVLLVKGDGEIIEEIVSKDRHRDINKQATRGDGAFYQATLGIQDK</sequence>
<dbReference type="EMBL" id="VSWD01000013">
    <property type="protein sequence ID" value="KAK3083950.1"/>
    <property type="molecule type" value="Genomic_DNA"/>
</dbReference>
<feature type="region of interest" description="Disordered" evidence="8">
    <location>
        <begin position="1"/>
        <end position="42"/>
    </location>
</feature>
<evidence type="ECO:0000256" key="1">
    <source>
        <dbReference type="ARBA" id="ARBA00004324"/>
    </source>
</evidence>
<evidence type="ECO:0000256" key="7">
    <source>
        <dbReference type="ARBA" id="ARBA00023242"/>
    </source>
</evidence>
<feature type="compositionally biased region" description="Polar residues" evidence="8">
    <location>
        <begin position="1"/>
        <end position="24"/>
    </location>
</feature>
<keyword evidence="6" id="KW-0508">mRNA splicing</keyword>
<reference evidence="9" key="1">
    <citation type="submission" date="2019-08" db="EMBL/GenBank/DDBJ databases">
        <title>The improved chromosome-level genome for the pearl oyster Pinctada fucata martensii using PacBio sequencing and Hi-C.</title>
        <authorList>
            <person name="Zheng Z."/>
        </authorList>
    </citation>
    <scope>NUCLEOTIDE SEQUENCE</scope>
    <source>
        <strain evidence="9">ZZ-2019</strain>
        <tissue evidence="9">Adductor muscle</tissue>
    </source>
</reference>